<evidence type="ECO:0000313" key="2">
    <source>
        <dbReference type="Proteomes" id="UP001362999"/>
    </source>
</evidence>
<keyword evidence="2" id="KW-1185">Reference proteome</keyword>
<evidence type="ECO:0000313" key="1">
    <source>
        <dbReference type="EMBL" id="KAK7063761.1"/>
    </source>
</evidence>
<comment type="caution">
    <text evidence="1">The sequence shown here is derived from an EMBL/GenBank/DDBJ whole genome shotgun (WGS) entry which is preliminary data.</text>
</comment>
<organism evidence="1 2">
    <name type="scientific">Favolaschia claudopus</name>
    <dbReference type="NCBI Taxonomy" id="2862362"/>
    <lineage>
        <taxon>Eukaryota</taxon>
        <taxon>Fungi</taxon>
        <taxon>Dikarya</taxon>
        <taxon>Basidiomycota</taxon>
        <taxon>Agaricomycotina</taxon>
        <taxon>Agaricomycetes</taxon>
        <taxon>Agaricomycetidae</taxon>
        <taxon>Agaricales</taxon>
        <taxon>Marasmiineae</taxon>
        <taxon>Mycenaceae</taxon>
        <taxon>Favolaschia</taxon>
    </lineage>
</organism>
<reference evidence="1 2" key="1">
    <citation type="journal article" date="2024" name="J Genomics">
        <title>Draft genome sequencing and assembly of Favolaschia claudopus CIRM-BRFM 2984 isolated from oak limbs.</title>
        <authorList>
            <person name="Navarro D."/>
            <person name="Drula E."/>
            <person name="Chaduli D."/>
            <person name="Cazenave R."/>
            <person name="Ahrendt S."/>
            <person name="Wang J."/>
            <person name="Lipzen A."/>
            <person name="Daum C."/>
            <person name="Barry K."/>
            <person name="Grigoriev I.V."/>
            <person name="Favel A."/>
            <person name="Rosso M.N."/>
            <person name="Martin F."/>
        </authorList>
    </citation>
    <scope>NUCLEOTIDE SEQUENCE [LARGE SCALE GENOMIC DNA]</scope>
    <source>
        <strain evidence="1 2">CIRM-BRFM 2984</strain>
    </source>
</reference>
<dbReference type="EMBL" id="JAWWNJ010000001">
    <property type="protein sequence ID" value="KAK7063761.1"/>
    <property type="molecule type" value="Genomic_DNA"/>
</dbReference>
<proteinExistence type="predicted"/>
<sequence length="78" mass="8811">MGPSASRPNPRPPDDEEEHNSIALYNRALQAYTLRLWTESLKAVEEKRIEEEEESCPALVAAAELRTPKQRCSCLRSA</sequence>
<dbReference type="Proteomes" id="UP001362999">
    <property type="component" value="Unassembled WGS sequence"/>
</dbReference>
<accession>A0AAW0EE25</accession>
<protein>
    <submittedName>
        <fullName evidence="1">Uncharacterized protein</fullName>
    </submittedName>
</protein>
<dbReference type="AlphaFoldDB" id="A0AAW0EE25"/>
<name>A0AAW0EE25_9AGAR</name>
<gene>
    <name evidence="1" type="ORF">R3P38DRAFT_2820194</name>
</gene>